<comment type="caution">
    <text evidence="3">The sequence shown here is derived from an EMBL/GenBank/DDBJ whole genome shotgun (WGS) entry which is preliminary data.</text>
</comment>
<reference evidence="3 4" key="1">
    <citation type="journal article" date="2017" name="Nat. Commun.">
        <title>Genome assembly with in vitro proximity ligation data and whole-genome triplication in lettuce.</title>
        <authorList>
            <person name="Reyes-Chin-Wo S."/>
            <person name="Wang Z."/>
            <person name="Yang X."/>
            <person name="Kozik A."/>
            <person name="Arikit S."/>
            <person name="Song C."/>
            <person name="Xia L."/>
            <person name="Froenicke L."/>
            <person name="Lavelle D.O."/>
            <person name="Truco M.J."/>
            <person name="Xia R."/>
            <person name="Zhu S."/>
            <person name="Xu C."/>
            <person name="Xu H."/>
            <person name="Xu X."/>
            <person name="Cox K."/>
            <person name="Korf I."/>
            <person name="Meyers B.C."/>
            <person name="Michelmore R.W."/>
        </authorList>
    </citation>
    <scope>NUCLEOTIDE SEQUENCE [LARGE SCALE GENOMIC DNA]</scope>
    <source>
        <strain evidence="4">cv. Salinas</strain>
        <tissue evidence="3">Seedlings</tissue>
    </source>
</reference>
<dbReference type="OrthoDB" id="1862136at2759"/>
<dbReference type="GO" id="GO:0009451">
    <property type="term" value="P:RNA modification"/>
    <property type="evidence" value="ECO:0007669"/>
    <property type="project" value="InterPro"/>
</dbReference>
<dbReference type="FunFam" id="1.25.40.10:FF:000090">
    <property type="entry name" value="Pentatricopeptide repeat-containing protein, chloroplastic"/>
    <property type="match status" value="1"/>
</dbReference>
<dbReference type="InterPro" id="IPR002885">
    <property type="entry name" value="PPR_rpt"/>
</dbReference>
<dbReference type="InterPro" id="IPR046848">
    <property type="entry name" value="E_motif"/>
</dbReference>
<dbReference type="InterPro" id="IPR011990">
    <property type="entry name" value="TPR-like_helical_dom_sf"/>
</dbReference>
<dbReference type="Pfam" id="PF20431">
    <property type="entry name" value="E_motif"/>
    <property type="match status" value="1"/>
</dbReference>
<dbReference type="PANTHER" id="PTHR47926:SF386">
    <property type="entry name" value="PENTATRICOPEPTIDE REPEAT-CONTAINING PROTEIN"/>
    <property type="match status" value="1"/>
</dbReference>
<feature type="repeat" description="PPR" evidence="2">
    <location>
        <begin position="219"/>
        <end position="253"/>
    </location>
</feature>
<evidence type="ECO:0000313" key="4">
    <source>
        <dbReference type="Proteomes" id="UP000235145"/>
    </source>
</evidence>
<dbReference type="Pfam" id="PF13041">
    <property type="entry name" value="PPR_2"/>
    <property type="match status" value="1"/>
</dbReference>
<keyword evidence="1" id="KW-0677">Repeat</keyword>
<dbReference type="GO" id="GO:0003723">
    <property type="term" value="F:RNA binding"/>
    <property type="evidence" value="ECO:0007669"/>
    <property type="project" value="InterPro"/>
</dbReference>
<proteinExistence type="predicted"/>
<evidence type="ECO:0000313" key="3">
    <source>
        <dbReference type="EMBL" id="KAJ0214265.1"/>
    </source>
</evidence>
<sequence>MARKIHKLRKVPNSYLWNNSTCGLFGDGVLRVLTRSTFAAIRYFVSCTSKEDSYELNKMLTQCDGSIRSINKMHAKIIIGGYEQNVFVGSKLIAIYSGLGQLYMKDARKVFDRLSERDVFLWNMMIQTYANSDMSPEALDVYKKMREQDMLLDKYTFTFVLKASGITKDEKTGCVLHGHVIKCGFYFNLFVGNALVAFYAKCEMIEPCMKVFDEMPQRDLVTWNTAISSCANNDRIAKALDLFRTLLHEQSLSLPDHATLVSILPACAQAAEIQLGFWIHCYTIKTGLNKDAMVGSGMIAMYANSGHLDYARQVFDEMPERNIMVWNAMMRGYGMHGNVEETLNLFSNFLKDGFTPDGIVFLCLLSTCSHVGLIAKGREIFKQMEDYNVERGQEHYACMVDLFGRAGLVMEAVELIKSMPMGPGKSVYGALLGACRMHNYIELGEVVAEKLFLLDPMSGGRYVTLAKLYGGVGRLKEAAAVRKMMVKSNIKKPFGYSSVKVDSVVHTFGAEDENHVRRIEIFDTLVGLDKVMTEEN</sequence>
<dbReference type="PANTHER" id="PTHR47926">
    <property type="entry name" value="PENTATRICOPEPTIDE REPEAT-CONTAINING PROTEIN"/>
    <property type="match status" value="1"/>
</dbReference>
<dbReference type="AlphaFoldDB" id="A0A9R1VX79"/>
<feature type="repeat" description="PPR" evidence="2">
    <location>
        <begin position="118"/>
        <end position="152"/>
    </location>
</feature>
<dbReference type="InterPro" id="IPR046960">
    <property type="entry name" value="PPR_At4g14850-like_plant"/>
</dbReference>
<name>A0A9R1VX79_LACSA</name>
<dbReference type="Gramene" id="rna-gnl|WGS:NBSK|LSAT_4X143781_mrna">
    <property type="protein sequence ID" value="cds-PLY66619.1"/>
    <property type="gene ID" value="gene-LSAT_4X143781"/>
</dbReference>
<protein>
    <recommendedName>
        <fullName evidence="5">Pentatricopeptide repeat-containing protein</fullName>
    </recommendedName>
</protein>
<dbReference type="PROSITE" id="PS51375">
    <property type="entry name" value="PPR"/>
    <property type="match status" value="3"/>
</dbReference>
<organism evidence="3 4">
    <name type="scientific">Lactuca sativa</name>
    <name type="common">Garden lettuce</name>
    <dbReference type="NCBI Taxonomy" id="4236"/>
    <lineage>
        <taxon>Eukaryota</taxon>
        <taxon>Viridiplantae</taxon>
        <taxon>Streptophyta</taxon>
        <taxon>Embryophyta</taxon>
        <taxon>Tracheophyta</taxon>
        <taxon>Spermatophyta</taxon>
        <taxon>Magnoliopsida</taxon>
        <taxon>eudicotyledons</taxon>
        <taxon>Gunneridae</taxon>
        <taxon>Pentapetalae</taxon>
        <taxon>asterids</taxon>
        <taxon>campanulids</taxon>
        <taxon>Asterales</taxon>
        <taxon>Asteraceae</taxon>
        <taxon>Cichorioideae</taxon>
        <taxon>Cichorieae</taxon>
        <taxon>Lactucinae</taxon>
        <taxon>Lactuca</taxon>
    </lineage>
</organism>
<gene>
    <name evidence="3" type="ORF">LSAT_V11C400212630</name>
</gene>
<evidence type="ECO:0000256" key="2">
    <source>
        <dbReference type="PROSITE-ProRule" id="PRU00708"/>
    </source>
</evidence>
<dbReference type="NCBIfam" id="TIGR00756">
    <property type="entry name" value="PPR"/>
    <property type="match status" value="3"/>
</dbReference>
<dbReference type="EMBL" id="NBSK02000004">
    <property type="protein sequence ID" value="KAJ0214265.1"/>
    <property type="molecule type" value="Genomic_DNA"/>
</dbReference>
<dbReference type="Proteomes" id="UP000235145">
    <property type="component" value="Unassembled WGS sequence"/>
</dbReference>
<evidence type="ECO:0008006" key="5">
    <source>
        <dbReference type="Google" id="ProtNLM"/>
    </source>
</evidence>
<dbReference type="FunFam" id="1.25.40.10:FF:000344">
    <property type="entry name" value="Pentatricopeptide repeat-containing protein"/>
    <property type="match status" value="1"/>
</dbReference>
<keyword evidence="4" id="KW-1185">Reference proteome</keyword>
<feature type="repeat" description="PPR" evidence="2">
    <location>
        <begin position="322"/>
        <end position="356"/>
    </location>
</feature>
<dbReference type="Gene3D" id="1.25.40.10">
    <property type="entry name" value="Tetratricopeptide repeat domain"/>
    <property type="match status" value="4"/>
</dbReference>
<accession>A0A9R1VX79</accession>
<dbReference type="Pfam" id="PF01535">
    <property type="entry name" value="PPR"/>
    <property type="match status" value="5"/>
</dbReference>
<evidence type="ECO:0000256" key="1">
    <source>
        <dbReference type="ARBA" id="ARBA00022737"/>
    </source>
</evidence>